<keyword evidence="3 6" id="KW-1133">Transmembrane helix</keyword>
<proteinExistence type="predicted"/>
<evidence type="ECO:0000313" key="9">
    <source>
        <dbReference type="Proteomes" id="UP000230605"/>
    </source>
</evidence>
<protein>
    <submittedName>
        <fullName evidence="7">Hypotheticalsprotein</fullName>
    </submittedName>
</protein>
<feature type="transmembrane region" description="Helical" evidence="6">
    <location>
        <begin position="70"/>
        <end position="89"/>
    </location>
</feature>
<evidence type="ECO:0000313" key="8">
    <source>
        <dbReference type="EMBL" id="WPB06099.1"/>
    </source>
</evidence>
<keyword evidence="2 6" id="KW-0812">Transmembrane</keyword>
<dbReference type="InterPro" id="IPR007568">
    <property type="entry name" value="RTA1"/>
</dbReference>
<feature type="transmembrane region" description="Helical" evidence="6">
    <location>
        <begin position="45"/>
        <end position="63"/>
    </location>
</feature>
<evidence type="ECO:0000256" key="2">
    <source>
        <dbReference type="ARBA" id="ARBA00022692"/>
    </source>
</evidence>
<gene>
    <name evidence="7" type="ORF">CB0940_09572</name>
    <name evidence="8" type="ORF">RHO25_010756</name>
</gene>
<dbReference type="Pfam" id="PF04479">
    <property type="entry name" value="RTA1"/>
    <property type="match status" value="1"/>
</dbReference>
<evidence type="ECO:0000256" key="3">
    <source>
        <dbReference type="ARBA" id="ARBA00022989"/>
    </source>
</evidence>
<reference evidence="7 9" key="1">
    <citation type="submission" date="2015-10" db="EMBL/GenBank/DDBJ databases">
        <title>The cercosporin biosynthetic gene cluster was horizontally transferred to several fungal lineages and shown to be expanded in Cercospora beticola based on microsynteny with recipient genomes.</title>
        <authorList>
            <person name="De Jonge R."/>
            <person name="Ebert M.K."/>
            <person name="Suttle J.C."/>
            <person name="Jurick Ii W.M."/>
            <person name="Secor G.A."/>
            <person name="Thomma B.P."/>
            <person name="Van De Peer Y."/>
            <person name="Bolton M.D."/>
        </authorList>
    </citation>
    <scope>NUCLEOTIDE SEQUENCE [LARGE SCALE GENOMIC DNA]</scope>
    <source>
        <strain evidence="7 9">09-40</strain>
    </source>
</reference>
<reference evidence="8 10" key="2">
    <citation type="submission" date="2023-09" db="EMBL/GenBank/DDBJ databases">
        <title>Complete-Gapless Cercospora beticola genome.</title>
        <authorList>
            <person name="Wyatt N.A."/>
            <person name="Spanner R.E."/>
            <person name="Bolton M.D."/>
        </authorList>
    </citation>
    <scope>NUCLEOTIDE SEQUENCE [LARGE SCALE GENOMIC DNA]</scope>
    <source>
        <strain evidence="8">Cb09-40</strain>
    </source>
</reference>
<keyword evidence="4 6" id="KW-0472">Membrane</keyword>
<evidence type="ECO:0000256" key="1">
    <source>
        <dbReference type="ARBA" id="ARBA00004141"/>
    </source>
</evidence>
<keyword evidence="10" id="KW-1185">Reference proteome</keyword>
<dbReference type="EMBL" id="CP134190">
    <property type="protein sequence ID" value="WPB06099.1"/>
    <property type="molecule type" value="Genomic_DNA"/>
</dbReference>
<evidence type="ECO:0000256" key="5">
    <source>
        <dbReference type="SAM" id="MobiDB-lite"/>
    </source>
</evidence>
<evidence type="ECO:0000256" key="4">
    <source>
        <dbReference type="ARBA" id="ARBA00023136"/>
    </source>
</evidence>
<accession>A0A2G5HHU2</accession>
<feature type="transmembrane region" description="Helical" evidence="6">
    <location>
        <begin position="180"/>
        <end position="204"/>
    </location>
</feature>
<feature type="region of interest" description="Disordered" evidence="5">
    <location>
        <begin position="300"/>
        <end position="336"/>
    </location>
</feature>
<evidence type="ECO:0000313" key="10">
    <source>
        <dbReference type="Proteomes" id="UP001302367"/>
    </source>
</evidence>
<name>A0A2G5HHU2_CERBT</name>
<feature type="transmembrane region" description="Helical" evidence="6">
    <location>
        <begin position="266"/>
        <end position="284"/>
    </location>
</feature>
<feature type="transmembrane region" description="Helical" evidence="6">
    <location>
        <begin position="142"/>
        <end position="160"/>
    </location>
</feature>
<dbReference type="AlphaFoldDB" id="A0A2G5HHU2"/>
<dbReference type="PANTHER" id="PTHR31465">
    <property type="entry name" value="PROTEIN RTA1-RELATED"/>
    <property type="match status" value="1"/>
</dbReference>
<organism evidence="7 9">
    <name type="scientific">Cercospora beticola</name>
    <name type="common">Sugarbeet leaf spot fungus</name>
    <dbReference type="NCBI Taxonomy" id="122368"/>
    <lineage>
        <taxon>Eukaryota</taxon>
        <taxon>Fungi</taxon>
        <taxon>Dikarya</taxon>
        <taxon>Ascomycota</taxon>
        <taxon>Pezizomycotina</taxon>
        <taxon>Dothideomycetes</taxon>
        <taxon>Dothideomycetidae</taxon>
        <taxon>Mycosphaerellales</taxon>
        <taxon>Mycosphaerellaceae</taxon>
        <taxon>Cercospora</taxon>
    </lineage>
</organism>
<evidence type="ECO:0000313" key="7">
    <source>
        <dbReference type="EMBL" id="PIA92110.1"/>
    </source>
</evidence>
<feature type="transmembrane region" description="Helical" evidence="6">
    <location>
        <begin position="101"/>
        <end position="130"/>
    </location>
</feature>
<feature type="compositionally biased region" description="Acidic residues" evidence="5">
    <location>
        <begin position="327"/>
        <end position="336"/>
    </location>
</feature>
<dbReference type="PANTHER" id="PTHR31465:SF9">
    <property type="entry name" value="SPHINGOID LONG-CHAIN BASE TRANSPORTER RSB1"/>
    <property type="match status" value="1"/>
</dbReference>
<dbReference type="OrthoDB" id="4521223at2759"/>
<comment type="subcellular location">
    <subcellularLocation>
        <location evidence="1">Membrane</location>
        <topology evidence="1">Multi-pass membrane protein</topology>
    </subcellularLocation>
</comment>
<dbReference type="Proteomes" id="UP001302367">
    <property type="component" value="Chromosome 7"/>
</dbReference>
<dbReference type="GO" id="GO:0000324">
    <property type="term" value="C:fungal-type vacuole"/>
    <property type="evidence" value="ECO:0007669"/>
    <property type="project" value="TreeGrafter"/>
</dbReference>
<dbReference type="GO" id="GO:0005886">
    <property type="term" value="C:plasma membrane"/>
    <property type="evidence" value="ECO:0007669"/>
    <property type="project" value="TreeGrafter"/>
</dbReference>
<dbReference type="Proteomes" id="UP000230605">
    <property type="component" value="Chromosome 7"/>
</dbReference>
<dbReference type="EMBL" id="LKMD01000106">
    <property type="protein sequence ID" value="PIA92110.1"/>
    <property type="molecule type" value="Genomic_DNA"/>
</dbReference>
<evidence type="ECO:0000256" key="6">
    <source>
        <dbReference type="SAM" id="Phobius"/>
    </source>
</evidence>
<feature type="transmembrane region" description="Helical" evidence="6">
    <location>
        <begin position="225"/>
        <end position="246"/>
    </location>
</feature>
<sequence>MSRASFPEAYIGCNATITDKNLCTLETCCLAQSSFLYIPDYAGNLFYTIFFAFFVLPQLVLGFKYKTWTYMAAVILGLGVEVGGYVGRLELNDNPFNNDAFLVYLIMLTIAPVFLTAAIYVCLSRIIILYGEHLSPIKARTVAISFMCSDFLSLVLQAAGGAVAETADDGSDEQQTGTDIMIAGLLLQAISLCVFAAAWAFFQLRVLKGPTDQRPDRVATRSRTLFKAFQCGLLLSTVLIIIRSIYRVIELWGGFSGDLWNDEVDFMVLDGAMISLSVVIMTALHPGPAFKEQWVESSWSNKSKHDDNGIELSQRAGTSVARGKSFEDEDDQSRRD</sequence>